<keyword evidence="6" id="KW-0325">Glycoprotein</keyword>
<dbReference type="SMART" id="SM00369">
    <property type="entry name" value="LRR_TYP"/>
    <property type="match status" value="6"/>
</dbReference>
<keyword evidence="11" id="KW-1185">Reference proteome</keyword>
<feature type="domain" description="Disease resistance R13L4/SHOC-2-like LRR" evidence="9">
    <location>
        <begin position="8"/>
        <end position="205"/>
    </location>
</feature>
<reference evidence="10" key="1">
    <citation type="submission" date="2023-12" db="EMBL/GenBank/DDBJ databases">
        <title>Genome assembly of Anisodus tanguticus.</title>
        <authorList>
            <person name="Wang Y.-J."/>
        </authorList>
    </citation>
    <scope>NUCLEOTIDE SEQUENCE</scope>
    <source>
        <strain evidence="10">KB-2021</strain>
        <tissue evidence="10">Leaf</tissue>
    </source>
</reference>
<dbReference type="AlphaFoldDB" id="A0AAE1SWX5"/>
<dbReference type="SUPFAM" id="SSF52058">
    <property type="entry name" value="L domain-like"/>
    <property type="match status" value="1"/>
</dbReference>
<dbReference type="InterPro" id="IPR055414">
    <property type="entry name" value="LRR_R13L4/SHOC2-like"/>
</dbReference>
<keyword evidence="5 8" id="KW-0472">Membrane</keyword>
<evidence type="ECO:0000313" key="11">
    <source>
        <dbReference type="Proteomes" id="UP001291623"/>
    </source>
</evidence>
<organism evidence="10 11">
    <name type="scientific">Anisodus tanguticus</name>
    <dbReference type="NCBI Taxonomy" id="243964"/>
    <lineage>
        <taxon>Eukaryota</taxon>
        <taxon>Viridiplantae</taxon>
        <taxon>Streptophyta</taxon>
        <taxon>Embryophyta</taxon>
        <taxon>Tracheophyta</taxon>
        <taxon>Spermatophyta</taxon>
        <taxon>Magnoliopsida</taxon>
        <taxon>eudicotyledons</taxon>
        <taxon>Gunneridae</taxon>
        <taxon>Pentapetalae</taxon>
        <taxon>asterids</taxon>
        <taxon>lamiids</taxon>
        <taxon>Solanales</taxon>
        <taxon>Solanaceae</taxon>
        <taxon>Solanoideae</taxon>
        <taxon>Hyoscyameae</taxon>
        <taxon>Anisodus</taxon>
    </lineage>
</organism>
<keyword evidence="4" id="KW-0677">Repeat</keyword>
<dbReference type="InterPro" id="IPR046959">
    <property type="entry name" value="PRK1-6/SRF4-like"/>
</dbReference>
<protein>
    <recommendedName>
        <fullName evidence="9">Disease resistance R13L4/SHOC-2-like LRR domain-containing protein</fullName>
    </recommendedName>
</protein>
<name>A0AAE1SWX5_9SOLA</name>
<evidence type="ECO:0000256" key="3">
    <source>
        <dbReference type="ARBA" id="ARBA00022729"/>
    </source>
</evidence>
<dbReference type="PANTHER" id="PTHR48007:SF81">
    <property type="entry name" value="PROTEIN KINASE DOMAIN-CONTAINING PROTEIN"/>
    <property type="match status" value="1"/>
</dbReference>
<dbReference type="FunFam" id="3.80.10.10:FF:000041">
    <property type="entry name" value="LRR receptor-like serine/threonine-protein kinase ERECTA"/>
    <property type="match status" value="2"/>
</dbReference>
<evidence type="ECO:0000256" key="7">
    <source>
        <dbReference type="SAM" id="MobiDB-lite"/>
    </source>
</evidence>
<keyword evidence="3" id="KW-0732">Signal</keyword>
<keyword evidence="8" id="KW-0812">Transmembrane</keyword>
<evidence type="ECO:0000256" key="5">
    <source>
        <dbReference type="ARBA" id="ARBA00023136"/>
    </source>
</evidence>
<dbReference type="InterPro" id="IPR003591">
    <property type="entry name" value="Leu-rich_rpt_typical-subtyp"/>
</dbReference>
<evidence type="ECO:0000259" key="9">
    <source>
        <dbReference type="Pfam" id="PF23598"/>
    </source>
</evidence>
<keyword evidence="2" id="KW-0433">Leucine-rich repeat</keyword>
<evidence type="ECO:0000256" key="6">
    <source>
        <dbReference type="ARBA" id="ARBA00023180"/>
    </source>
</evidence>
<keyword evidence="8" id="KW-1133">Transmembrane helix</keyword>
<sequence>MSSMFSLVVRKPVRMMRPKFILVVLQVLDLRFCSITGVIPSTLGNLNSLGTLYLSNNGLSGMVPSSLNQLSSLSVLDLSHNSLVGSIPASFGSLGNLPFLDMSSNNLSGAIPLVIGTLSQLKFLNLSNNSLSSSIPAQLGDLSNLVDLDLSLNSLAGVVPNDLRGLRNLRRMTIGKISLSGFLPRDLFVPLTQLQFLAIDHNNLSGMFKLSQNKFYGNLPRVVIRRFSFLDLSDNYFQGEVPEYGQTNVSLDRNCLQRLESQRSTSECASFYDERGLIFNNFGVPNAMEPPAPKSDETSHKNVIILAAVLGDVGFIAIVVLIFCCCKRGSTNQKVTGVEPVPTSACPGASSIFQILQTTGEFSDVNLIKHGHSGDLFRGILEGGIHVVVKRIVKKEAYLLKLDLFSKVSHSRVVPLLVHCLENENEKFLVYKHMPNGDLSSSLFRITNSDDDSLQSLDWITRLKIAIGAAEDVQASSIFLDDKFEVRLGSLNEACAQEGDPHQNRISRCCGCHSSPNATCAYDVYCFGKVLLELVTGKLDISASSDATMKERLNKMLPCISIYDKELVTNIIDPSLIVDEDLLEKLGKNTLAQNDLKQLRPEGRGTLLYYGANKVERASSFKQSATTGSQGSGQIAEGRHSFSTRRHSNEIFPEPLDAERKRDE</sequence>
<evidence type="ECO:0000256" key="1">
    <source>
        <dbReference type="ARBA" id="ARBA00004370"/>
    </source>
</evidence>
<comment type="caution">
    <text evidence="10">The sequence shown here is derived from an EMBL/GenBank/DDBJ whole genome shotgun (WGS) entry which is preliminary data.</text>
</comment>
<evidence type="ECO:0000256" key="2">
    <source>
        <dbReference type="ARBA" id="ARBA00022614"/>
    </source>
</evidence>
<dbReference type="PRINTS" id="PR00019">
    <property type="entry name" value="LEURICHRPT"/>
</dbReference>
<comment type="subcellular location">
    <subcellularLocation>
        <location evidence="1">Membrane</location>
    </subcellularLocation>
</comment>
<dbReference type="Gene3D" id="3.80.10.10">
    <property type="entry name" value="Ribonuclease Inhibitor"/>
    <property type="match status" value="1"/>
</dbReference>
<dbReference type="InterPro" id="IPR011009">
    <property type="entry name" value="Kinase-like_dom_sf"/>
</dbReference>
<feature type="transmembrane region" description="Helical" evidence="8">
    <location>
        <begin position="303"/>
        <end position="324"/>
    </location>
</feature>
<dbReference type="SUPFAM" id="SSF56112">
    <property type="entry name" value="Protein kinase-like (PK-like)"/>
    <property type="match status" value="1"/>
</dbReference>
<feature type="region of interest" description="Disordered" evidence="7">
    <location>
        <begin position="621"/>
        <end position="664"/>
    </location>
</feature>
<accession>A0AAE1SWX5</accession>
<gene>
    <name evidence="10" type="ORF">RND71_003581</name>
</gene>
<dbReference type="Pfam" id="PF23598">
    <property type="entry name" value="LRR_14"/>
    <property type="match status" value="1"/>
</dbReference>
<dbReference type="EMBL" id="JAVYJV010000002">
    <property type="protein sequence ID" value="KAK4377285.1"/>
    <property type="molecule type" value="Genomic_DNA"/>
</dbReference>
<dbReference type="GO" id="GO:0016020">
    <property type="term" value="C:membrane"/>
    <property type="evidence" value="ECO:0007669"/>
    <property type="project" value="UniProtKB-SubCell"/>
</dbReference>
<dbReference type="Gene3D" id="1.10.510.10">
    <property type="entry name" value="Transferase(Phosphotransferase) domain 1"/>
    <property type="match status" value="1"/>
</dbReference>
<dbReference type="PANTHER" id="PTHR48007">
    <property type="entry name" value="LEUCINE-RICH REPEAT RECEPTOR-LIKE PROTEIN KINASE PXC1"/>
    <property type="match status" value="1"/>
</dbReference>
<dbReference type="Gene3D" id="3.30.200.20">
    <property type="entry name" value="Phosphorylase Kinase, domain 1"/>
    <property type="match status" value="1"/>
</dbReference>
<dbReference type="Proteomes" id="UP001291623">
    <property type="component" value="Unassembled WGS sequence"/>
</dbReference>
<dbReference type="InterPro" id="IPR032675">
    <property type="entry name" value="LRR_dom_sf"/>
</dbReference>
<proteinExistence type="predicted"/>
<evidence type="ECO:0000256" key="8">
    <source>
        <dbReference type="SAM" id="Phobius"/>
    </source>
</evidence>
<dbReference type="FunFam" id="3.30.200.20:FF:000433">
    <property type="entry name" value="Predicted protein"/>
    <property type="match status" value="1"/>
</dbReference>
<evidence type="ECO:0000313" key="10">
    <source>
        <dbReference type="EMBL" id="KAK4377285.1"/>
    </source>
</evidence>
<feature type="compositionally biased region" description="Polar residues" evidence="7">
    <location>
        <begin position="621"/>
        <end position="633"/>
    </location>
</feature>
<evidence type="ECO:0000256" key="4">
    <source>
        <dbReference type="ARBA" id="ARBA00022737"/>
    </source>
</evidence>